<evidence type="ECO:0000313" key="1">
    <source>
        <dbReference type="EMBL" id="QLK27811.1"/>
    </source>
</evidence>
<name>A0A7D6CU07_9EURY</name>
<dbReference type="Proteomes" id="UP000510869">
    <property type="component" value="Chromosome"/>
</dbReference>
<protein>
    <submittedName>
        <fullName evidence="1">Uncharacterized protein</fullName>
    </submittedName>
</protein>
<dbReference type="EMBL" id="CP059154">
    <property type="protein sequence ID" value="QLK27811.1"/>
    <property type="molecule type" value="Genomic_DNA"/>
</dbReference>
<dbReference type="OrthoDB" id="203316at2157"/>
<gene>
    <name evidence="1" type="ORF">HYG81_05090</name>
</gene>
<dbReference type="AlphaFoldDB" id="A0A7D6CU07"/>
<organism evidence="1 2">
    <name type="scientific">Natrinema zhouii</name>
    <dbReference type="NCBI Taxonomy" id="1710539"/>
    <lineage>
        <taxon>Archaea</taxon>
        <taxon>Methanobacteriati</taxon>
        <taxon>Methanobacteriota</taxon>
        <taxon>Stenosarchaea group</taxon>
        <taxon>Halobacteria</taxon>
        <taxon>Halobacteriales</taxon>
        <taxon>Natrialbaceae</taxon>
        <taxon>Natrinema</taxon>
    </lineage>
</organism>
<sequence>MGVPDERSTTELIESVKAALASPAPKNRPADGSEGAYWCDDCAVRIRDVDLKEGPVCPDCGAEMRFERSTGRDCAC</sequence>
<evidence type="ECO:0000313" key="2">
    <source>
        <dbReference type="Proteomes" id="UP000510869"/>
    </source>
</evidence>
<proteinExistence type="predicted"/>
<reference evidence="1 2" key="1">
    <citation type="submission" date="2020-07" db="EMBL/GenBank/DDBJ databases">
        <title>Natrinema (YPL30) sp. nov. and Haloterrigena xxxxxx (YPL8) sp. nov., isolated from a salt mine.</title>
        <authorList>
            <person name="Cui H."/>
        </authorList>
    </citation>
    <scope>NUCLEOTIDE SEQUENCE [LARGE SCALE GENOMIC DNA]</scope>
    <source>
        <strain evidence="1 2">YPL13</strain>
    </source>
</reference>
<dbReference type="KEGG" id="nay:HYG81_05090"/>
<keyword evidence="2" id="KW-1185">Reference proteome</keyword>
<accession>A0A7D6CU07</accession>